<comment type="caution">
    <text evidence="3">The sequence shown here is derived from an EMBL/GenBank/DDBJ whole genome shotgun (WGS) entry which is preliminary data.</text>
</comment>
<proteinExistence type="predicted"/>
<feature type="region of interest" description="Disordered" evidence="1">
    <location>
        <begin position="1"/>
        <end position="21"/>
    </location>
</feature>
<accession>A0A7J6F9B5</accession>
<dbReference type="AlphaFoldDB" id="A0A7J6F9B5"/>
<evidence type="ECO:0000259" key="2">
    <source>
        <dbReference type="Pfam" id="PF14244"/>
    </source>
</evidence>
<evidence type="ECO:0000313" key="4">
    <source>
        <dbReference type="Proteomes" id="UP000583929"/>
    </source>
</evidence>
<name>A0A7J6F9B5_CANSA</name>
<sequence length="152" mass="15913">MSNGSSHHSTAQQATGAVQQEEGVVGVKGTTPHQNQAQTSSPSGFGIGSGGFSSSPFGNTLSSPFALKLDRNNYVLWKTMVSTIIRGHRLDGFINGVRQAPPELIPAGVATGDGLPEPNEVSPATSPSDQSHGQFSQPQMDLTEDDLENIEP</sequence>
<dbReference type="Proteomes" id="UP000583929">
    <property type="component" value="Unassembled WGS sequence"/>
</dbReference>
<feature type="compositionally biased region" description="Acidic residues" evidence="1">
    <location>
        <begin position="142"/>
        <end position="152"/>
    </location>
</feature>
<keyword evidence="4" id="KW-1185">Reference proteome</keyword>
<organism evidence="3 4">
    <name type="scientific">Cannabis sativa</name>
    <name type="common">Hemp</name>
    <name type="synonym">Marijuana</name>
    <dbReference type="NCBI Taxonomy" id="3483"/>
    <lineage>
        <taxon>Eukaryota</taxon>
        <taxon>Viridiplantae</taxon>
        <taxon>Streptophyta</taxon>
        <taxon>Embryophyta</taxon>
        <taxon>Tracheophyta</taxon>
        <taxon>Spermatophyta</taxon>
        <taxon>Magnoliopsida</taxon>
        <taxon>eudicotyledons</taxon>
        <taxon>Gunneridae</taxon>
        <taxon>Pentapetalae</taxon>
        <taxon>rosids</taxon>
        <taxon>fabids</taxon>
        <taxon>Rosales</taxon>
        <taxon>Cannabaceae</taxon>
        <taxon>Cannabis</taxon>
    </lineage>
</organism>
<dbReference type="EMBL" id="JAATIQ010000247">
    <property type="protein sequence ID" value="KAF4367264.1"/>
    <property type="molecule type" value="Genomic_DNA"/>
</dbReference>
<dbReference type="Pfam" id="PF14244">
    <property type="entry name" value="Retrotran_gag_3"/>
    <property type="match status" value="1"/>
</dbReference>
<dbReference type="InterPro" id="IPR029472">
    <property type="entry name" value="Copia-like_N"/>
</dbReference>
<reference evidence="3 4" key="1">
    <citation type="journal article" date="2020" name="bioRxiv">
        <title>Sequence and annotation of 42 cannabis genomes reveals extensive copy number variation in cannabinoid synthesis and pathogen resistance genes.</title>
        <authorList>
            <person name="Mckernan K.J."/>
            <person name="Helbert Y."/>
            <person name="Kane L.T."/>
            <person name="Ebling H."/>
            <person name="Zhang L."/>
            <person name="Liu B."/>
            <person name="Eaton Z."/>
            <person name="Mclaughlin S."/>
            <person name="Kingan S."/>
            <person name="Baybayan P."/>
            <person name="Concepcion G."/>
            <person name="Jordan M."/>
            <person name="Riva A."/>
            <person name="Barbazuk W."/>
            <person name="Harkins T."/>
        </authorList>
    </citation>
    <scope>NUCLEOTIDE SEQUENCE [LARGE SCALE GENOMIC DNA]</scope>
    <source>
        <strain evidence="4">cv. Jamaican Lion 4</strain>
        <tissue evidence="3">Leaf</tissue>
    </source>
</reference>
<evidence type="ECO:0000313" key="3">
    <source>
        <dbReference type="EMBL" id="KAF4367264.1"/>
    </source>
</evidence>
<feature type="domain" description="Retrotransposon Copia-like N-terminal" evidence="2">
    <location>
        <begin position="67"/>
        <end position="102"/>
    </location>
</feature>
<protein>
    <recommendedName>
        <fullName evidence="2">Retrotransposon Copia-like N-terminal domain-containing protein</fullName>
    </recommendedName>
</protein>
<feature type="compositionally biased region" description="Polar residues" evidence="1">
    <location>
        <begin position="122"/>
        <end position="140"/>
    </location>
</feature>
<feature type="region of interest" description="Disordered" evidence="1">
    <location>
        <begin position="104"/>
        <end position="152"/>
    </location>
</feature>
<evidence type="ECO:0000256" key="1">
    <source>
        <dbReference type="SAM" id="MobiDB-lite"/>
    </source>
</evidence>
<feature type="compositionally biased region" description="Polar residues" evidence="1">
    <location>
        <begin position="1"/>
        <end position="17"/>
    </location>
</feature>
<gene>
    <name evidence="3" type="ORF">G4B88_026771</name>
</gene>